<keyword evidence="3" id="KW-1185">Reference proteome</keyword>
<organism evidence="2 3">
    <name type="scientific">Aurantimonas aggregata</name>
    <dbReference type="NCBI Taxonomy" id="2047720"/>
    <lineage>
        <taxon>Bacteria</taxon>
        <taxon>Pseudomonadati</taxon>
        <taxon>Pseudomonadota</taxon>
        <taxon>Alphaproteobacteria</taxon>
        <taxon>Hyphomicrobiales</taxon>
        <taxon>Aurantimonadaceae</taxon>
        <taxon>Aurantimonas</taxon>
    </lineage>
</organism>
<sequence length="50" mass="5680">MDENPQRQDKPWPAFLDFIFSANMTAGTIRMVATIAVFVAVFGTVFWLLD</sequence>
<dbReference type="Proteomes" id="UP000476332">
    <property type="component" value="Unassembled WGS sequence"/>
</dbReference>
<keyword evidence="1" id="KW-1133">Transmembrane helix</keyword>
<dbReference type="AlphaFoldDB" id="A0A6L9MKV9"/>
<comment type="caution">
    <text evidence="2">The sequence shown here is derived from an EMBL/GenBank/DDBJ whole genome shotgun (WGS) entry which is preliminary data.</text>
</comment>
<gene>
    <name evidence="2" type="ORF">GTW51_17625</name>
</gene>
<evidence type="ECO:0000313" key="3">
    <source>
        <dbReference type="Proteomes" id="UP000476332"/>
    </source>
</evidence>
<proteinExistence type="predicted"/>
<evidence type="ECO:0000313" key="2">
    <source>
        <dbReference type="EMBL" id="NDV88524.1"/>
    </source>
</evidence>
<dbReference type="EMBL" id="JAAAMJ010000017">
    <property type="protein sequence ID" value="NDV88524.1"/>
    <property type="molecule type" value="Genomic_DNA"/>
</dbReference>
<name>A0A6L9MKV9_9HYPH</name>
<dbReference type="RefSeq" id="WP_163045380.1">
    <property type="nucleotide sequence ID" value="NZ_JAAAMJ010000017.1"/>
</dbReference>
<keyword evidence="1" id="KW-0812">Transmembrane</keyword>
<feature type="transmembrane region" description="Helical" evidence="1">
    <location>
        <begin position="29"/>
        <end position="49"/>
    </location>
</feature>
<reference evidence="2 3" key="1">
    <citation type="submission" date="2020-01" db="EMBL/GenBank/DDBJ databases">
        <title>Genomes of bacteria type strains.</title>
        <authorList>
            <person name="Chen J."/>
            <person name="Zhu S."/>
            <person name="Chen J."/>
        </authorList>
    </citation>
    <scope>NUCLEOTIDE SEQUENCE [LARGE SCALE GENOMIC DNA]</scope>
    <source>
        <strain evidence="2 3">KCTC 52919</strain>
    </source>
</reference>
<keyword evidence="1" id="KW-0472">Membrane</keyword>
<evidence type="ECO:0000256" key="1">
    <source>
        <dbReference type="SAM" id="Phobius"/>
    </source>
</evidence>
<protein>
    <submittedName>
        <fullName evidence="2">Uncharacterized protein</fullName>
    </submittedName>
</protein>
<accession>A0A6L9MKV9</accession>